<name>A0A1L8CRU8_9THEO</name>
<comment type="function">
    <text evidence="4">NAD-dependent protein deacetylase which modulates the activities of several enzymes which are inactive in their acetylated form.</text>
</comment>
<dbReference type="PANTHER" id="PTHR11085">
    <property type="entry name" value="NAD-DEPENDENT PROTEIN DEACYLASE SIRTUIN-5, MITOCHONDRIAL-RELATED"/>
    <property type="match status" value="1"/>
</dbReference>
<protein>
    <recommendedName>
        <fullName evidence="4">NAD-dependent protein deacetylase</fullName>
        <ecNumber evidence="4">2.3.1.286</ecNumber>
    </recommendedName>
    <alternativeName>
        <fullName evidence="4">Regulatory protein SIR2 homolog</fullName>
    </alternativeName>
</protein>
<evidence type="ECO:0000313" key="7">
    <source>
        <dbReference type="EMBL" id="GAV21529.1"/>
    </source>
</evidence>
<dbReference type="InterPro" id="IPR029035">
    <property type="entry name" value="DHS-like_NAD/FAD-binding_dom"/>
</dbReference>
<comment type="caution">
    <text evidence="4">Lacks conserved residue(s) required for the propagation of feature annotation.</text>
</comment>
<dbReference type="Pfam" id="PF02146">
    <property type="entry name" value="SIR2"/>
    <property type="match status" value="1"/>
</dbReference>
<feature type="binding site" evidence="4">
    <location>
        <position position="225"/>
    </location>
    <ligand>
        <name>NAD(+)</name>
        <dbReference type="ChEBI" id="CHEBI:57540"/>
    </ligand>
</feature>
<keyword evidence="1 4" id="KW-0963">Cytoplasm</keyword>
<evidence type="ECO:0000256" key="2">
    <source>
        <dbReference type="ARBA" id="ARBA00022679"/>
    </source>
</evidence>
<comment type="subcellular location">
    <subcellularLocation>
        <location evidence="4">Cytoplasm</location>
    </subcellularLocation>
</comment>
<keyword evidence="2 4" id="KW-0808">Transferase</keyword>
<dbReference type="HAMAP" id="MF_01968">
    <property type="entry name" value="Sirtuin_ClassU"/>
    <property type="match status" value="1"/>
</dbReference>
<feature type="binding site" evidence="4">
    <location>
        <position position="99"/>
    </location>
    <ligand>
        <name>NAD(+)</name>
        <dbReference type="ChEBI" id="CHEBI:57540"/>
    </ligand>
</feature>
<dbReference type="InterPro" id="IPR026591">
    <property type="entry name" value="Sirtuin_cat_small_dom_sf"/>
</dbReference>
<dbReference type="Proteomes" id="UP000187485">
    <property type="component" value="Unassembled WGS sequence"/>
</dbReference>
<feature type="binding site" evidence="4">
    <location>
        <position position="20"/>
    </location>
    <ligand>
        <name>NAD(+)</name>
        <dbReference type="ChEBI" id="CHEBI:57540"/>
    </ligand>
</feature>
<gene>
    <name evidence="4" type="primary">cobB</name>
    <name evidence="7" type="ORF">cpu_00390</name>
</gene>
<evidence type="ECO:0000256" key="3">
    <source>
        <dbReference type="ARBA" id="ARBA00023027"/>
    </source>
</evidence>
<feature type="binding site" evidence="4 5">
    <location>
        <position position="145"/>
    </location>
    <ligand>
        <name>Zn(2+)</name>
        <dbReference type="ChEBI" id="CHEBI:29105"/>
    </ligand>
</feature>
<organism evidence="7 8">
    <name type="scientific">Carboxydothermus pertinax</name>
    <dbReference type="NCBI Taxonomy" id="870242"/>
    <lineage>
        <taxon>Bacteria</taxon>
        <taxon>Bacillati</taxon>
        <taxon>Bacillota</taxon>
        <taxon>Clostridia</taxon>
        <taxon>Thermoanaerobacterales</taxon>
        <taxon>Thermoanaerobacteraceae</taxon>
        <taxon>Carboxydothermus</taxon>
    </lineage>
</organism>
<dbReference type="GO" id="GO:0070403">
    <property type="term" value="F:NAD+ binding"/>
    <property type="evidence" value="ECO:0007669"/>
    <property type="project" value="UniProtKB-UniRule"/>
</dbReference>
<reference evidence="8" key="1">
    <citation type="submission" date="2016-12" db="EMBL/GenBank/DDBJ databases">
        <title>Draft Genome Sequences od Carboxydothermus pertinax and islandicus, Hydrogenogenic Carboxydotrophic Bacteria.</title>
        <authorList>
            <person name="Fukuyama Y."/>
            <person name="Ohmae K."/>
            <person name="Yoneda Y."/>
            <person name="Yoshida T."/>
            <person name="Sako Y."/>
        </authorList>
    </citation>
    <scope>NUCLEOTIDE SEQUENCE [LARGE SCALE GENOMIC DNA]</scope>
    <source>
        <strain evidence="8">Ug1</strain>
    </source>
</reference>
<feature type="binding site" evidence="4">
    <location>
        <position position="32"/>
    </location>
    <ligand>
        <name>NAD(+)</name>
        <dbReference type="ChEBI" id="CHEBI:57540"/>
    </ligand>
</feature>
<feature type="binding site" evidence="4">
    <location>
        <position position="24"/>
    </location>
    <ligand>
        <name>NAD(+)</name>
        <dbReference type="ChEBI" id="CHEBI:57540"/>
    </ligand>
</feature>
<comment type="cofactor">
    <cofactor evidence="4">
        <name>Zn(2+)</name>
        <dbReference type="ChEBI" id="CHEBI:29105"/>
    </cofactor>
    <text evidence="4">Binds 1 zinc ion per subunit.</text>
</comment>
<keyword evidence="3 4" id="KW-0520">NAD</keyword>
<proteinExistence type="inferred from homology"/>
<feature type="binding site" evidence="4">
    <location>
        <position position="97"/>
    </location>
    <ligand>
        <name>NAD(+)</name>
        <dbReference type="ChEBI" id="CHEBI:57540"/>
    </ligand>
</feature>
<comment type="similarity">
    <text evidence="4">Belongs to the sirtuin family. Class U subfamily.</text>
</comment>
<dbReference type="RefSeq" id="WP_075857973.1">
    <property type="nucleotide sequence ID" value="NZ_BDJK01000003.1"/>
</dbReference>
<feature type="binding site" evidence="4 5">
    <location>
        <position position="123"/>
    </location>
    <ligand>
        <name>Zn(2+)</name>
        <dbReference type="ChEBI" id="CHEBI:29105"/>
    </ligand>
</feature>
<evidence type="ECO:0000256" key="1">
    <source>
        <dbReference type="ARBA" id="ARBA00022490"/>
    </source>
</evidence>
<dbReference type="InterPro" id="IPR050134">
    <property type="entry name" value="NAD-dep_sirtuin_deacylases"/>
</dbReference>
<feature type="binding site" evidence="4 5">
    <location>
        <position position="126"/>
    </location>
    <ligand>
        <name>Zn(2+)</name>
        <dbReference type="ChEBI" id="CHEBI:29105"/>
    </ligand>
</feature>
<feature type="binding site" evidence="4">
    <location>
        <position position="99"/>
    </location>
    <ligand>
        <name>nicotinamide</name>
        <dbReference type="ChEBI" id="CHEBI:17154"/>
    </ligand>
</feature>
<dbReference type="NCBIfam" id="NF001753">
    <property type="entry name" value="PRK00481.1-3"/>
    <property type="match status" value="1"/>
</dbReference>
<dbReference type="STRING" id="870242.cpu_00390"/>
<comment type="catalytic activity">
    <reaction evidence="4">
        <text>N(6)-acetyl-L-lysyl-[protein] + NAD(+) + H2O = 2''-O-acetyl-ADP-D-ribose + nicotinamide + L-lysyl-[protein]</text>
        <dbReference type="Rhea" id="RHEA:43636"/>
        <dbReference type="Rhea" id="RHEA-COMP:9752"/>
        <dbReference type="Rhea" id="RHEA-COMP:10731"/>
        <dbReference type="ChEBI" id="CHEBI:15377"/>
        <dbReference type="ChEBI" id="CHEBI:17154"/>
        <dbReference type="ChEBI" id="CHEBI:29969"/>
        <dbReference type="ChEBI" id="CHEBI:57540"/>
        <dbReference type="ChEBI" id="CHEBI:61930"/>
        <dbReference type="ChEBI" id="CHEBI:83767"/>
        <dbReference type="EC" id="2.3.1.286"/>
    </reaction>
</comment>
<feature type="binding site" evidence="4">
    <location>
        <position position="100"/>
    </location>
    <ligand>
        <name>NAD(+)</name>
        <dbReference type="ChEBI" id="CHEBI:57540"/>
    </ligand>
</feature>
<keyword evidence="4 5" id="KW-0479">Metal-binding</keyword>
<feature type="binding site" evidence="4">
    <location>
        <position position="208"/>
    </location>
    <ligand>
        <name>NAD(+)</name>
        <dbReference type="ChEBI" id="CHEBI:57540"/>
    </ligand>
</feature>
<dbReference type="InterPro" id="IPR003000">
    <property type="entry name" value="Sirtuin"/>
</dbReference>
<feature type="binding site" evidence="4 5">
    <location>
        <position position="143"/>
    </location>
    <ligand>
        <name>Zn(2+)</name>
        <dbReference type="ChEBI" id="CHEBI:29105"/>
    </ligand>
</feature>
<accession>A0A1L8CRU8</accession>
<dbReference type="InterPro" id="IPR026590">
    <property type="entry name" value="Ssirtuin_cat_dom"/>
</dbReference>
<keyword evidence="8" id="KW-1185">Reference proteome</keyword>
<feature type="binding site" evidence="4">
    <location>
        <position position="115"/>
    </location>
    <ligand>
        <name>NAD(+)</name>
        <dbReference type="ChEBI" id="CHEBI:57540"/>
    </ligand>
</feature>
<dbReference type="PROSITE" id="PS50305">
    <property type="entry name" value="SIRTUIN"/>
    <property type="match status" value="1"/>
</dbReference>
<evidence type="ECO:0000256" key="5">
    <source>
        <dbReference type="PROSITE-ProRule" id="PRU00236"/>
    </source>
</evidence>
<feature type="binding site" evidence="4">
    <location>
        <position position="184"/>
    </location>
    <ligand>
        <name>NAD(+)</name>
        <dbReference type="ChEBI" id="CHEBI:57540"/>
    </ligand>
</feature>
<keyword evidence="4 5" id="KW-0862">Zinc</keyword>
<evidence type="ECO:0000313" key="8">
    <source>
        <dbReference type="Proteomes" id="UP000187485"/>
    </source>
</evidence>
<dbReference type="Gene3D" id="3.40.50.1220">
    <property type="entry name" value="TPP-binding domain"/>
    <property type="match status" value="1"/>
</dbReference>
<evidence type="ECO:0000259" key="6">
    <source>
        <dbReference type="PROSITE" id="PS50305"/>
    </source>
</evidence>
<dbReference type="OrthoDB" id="9800582at2"/>
<dbReference type="Gene3D" id="3.30.1600.10">
    <property type="entry name" value="SIR2/SIRT2 'Small Domain"/>
    <property type="match status" value="1"/>
</dbReference>
<feature type="binding site" evidence="4">
    <location>
        <position position="100"/>
    </location>
    <ligand>
        <name>nicotinamide</name>
        <dbReference type="ChEBI" id="CHEBI:17154"/>
    </ligand>
</feature>
<dbReference type="PANTHER" id="PTHR11085:SF10">
    <property type="entry name" value="NAD-DEPENDENT PROTEIN DEACYLASE SIRTUIN-5, MITOCHONDRIAL-RELATED"/>
    <property type="match status" value="1"/>
</dbReference>
<dbReference type="EMBL" id="BDJK01000003">
    <property type="protein sequence ID" value="GAV21529.1"/>
    <property type="molecule type" value="Genomic_DNA"/>
</dbReference>
<feature type="active site" description="Proton acceptor" evidence="4 5">
    <location>
        <position position="115"/>
    </location>
</feature>
<feature type="binding site" evidence="4">
    <location>
        <position position="183"/>
    </location>
    <ligand>
        <name>NAD(+)</name>
        <dbReference type="ChEBI" id="CHEBI:57540"/>
    </ligand>
</feature>
<dbReference type="GO" id="GO:0017136">
    <property type="term" value="F:histone deacetylase activity, NAD-dependent"/>
    <property type="evidence" value="ECO:0007669"/>
    <property type="project" value="TreeGrafter"/>
</dbReference>
<sequence length="238" mass="26331">MERAVKMLLEARHAIAFTGAGVSTESGIPDFRGKTGLWEQYPVEKVASRRALVENPAFFLNFYRERFKSYAGVKPNPAHEALARMEKAGIIKGIVTQNIDGLHQKAGSKNVVEIHGTLNRVRCDRCLKYYLPEKLDEEEVPRCNCGGVIRPDVVLFGEALPRREWQRALELAQRSDLVLVVGSSLVVTPANQIPGLVLLEGGKAIIVNKEPTPLDDQALVLRGYAGEILSRMVEMLGV</sequence>
<dbReference type="GO" id="GO:0005737">
    <property type="term" value="C:cytoplasm"/>
    <property type="evidence" value="ECO:0007669"/>
    <property type="project" value="UniProtKB-SubCell"/>
</dbReference>
<feature type="binding site" evidence="4">
    <location>
        <position position="31"/>
    </location>
    <ligand>
        <name>nicotinamide</name>
        <dbReference type="ChEBI" id="CHEBI:17154"/>
    </ligand>
</feature>
<feature type="binding site" evidence="4">
    <location>
        <position position="31"/>
    </location>
    <ligand>
        <name>NAD(+)</name>
        <dbReference type="ChEBI" id="CHEBI:57540"/>
    </ligand>
</feature>
<comment type="caution">
    <text evidence="7">The sequence shown here is derived from an EMBL/GenBank/DDBJ whole genome shotgun (WGS) entry which is preliminary data.</text>
</comment>
<evidence type="ECO:0000256" key="4">
    <source>
        <dbReference type="HAMAP-Rule" id="MF_01968"/>
    </source>
</evidence>
<dbReference type="EC" id="2.3.1.286" evidence="4"/>
<dbReference type="SUPFAM" id="SSF52467">
    <property type="entry name" value="DHS-like NAD/FAD-binding domain"/>
    <property type="match status" value="1"/>
</dbReference>
<feature type="domain" description="Deacetylase sirtuin-type" evidence="6">
    <location>
        <begin position="1"/>
        <end position="238"/>
    </location>
</feature>
<dbReference type="InterPro" id="IPR028628">
    <property type="entry name" value="Sirtuin_class_U"/>
</dbReference>
<dbReference type="GO" id="GO:0008270">
    <property type="term" value="F:zinc ion binding"/>
    <property type="evidence" value="ECO:0007669"/>
    <property type="project" value="UniProtKB-UniRule"/>
</dbReference>
<dbReference type="AlphaFoldDB" id="A0A1L8CRU8"/>